<dbReference type="InterPro" id="IPR036047">
    <property type="entry name" value="F-box-like_dom_sf"/>
</dbReference>
<name>A0ABR2UGG2_9PEZI</name>
<proteinExistence type="predicted"/>
<dbReference type="SUPFAM" id="SSF81383">
    <property type="entry name" value="F-box domain"/>
    <property type="match status" value="1"/>
</dbReference>
<protein>
    <submittedName>
        <fullName evidence="1">F-box domain-containing protein</fullName>
    </submittedName>
</protein>
<evidence type="ECO:0000313" key="2">
    <source>
        <dbReference type="Proteomes" id="UP001408356"/>
    </source>
</evidence>
<organism evidence="1 2">
    <name type="scientific">Seiridium unicorne</name>
    <dbReference type="NCBI Taxonomy" id="138068"/>
    <lineage>
        <taxon>Eukaryota</taxon>
        <taxon>Fungi</taxon>
        <taxon>Dikarya</taxon>
        <taxon>Ascomycota</taxon>
        <taxon>Pezizomycotina</taxon>
        <taxon>Sordariomycetes</taxon>
        <taxon>Xylariomycetidae</taxon>
        <taxon>Amphisphaeriales</taxon>
        <taxon>Sporocadaceae</taxon>
        <taxon>Seiridium</taxon>
    </lineage>
</organism>
<sequence length="346" mass="39911">MAMEKALATPELLEQILLHCDERQIFTELTRVSKQWQAAIQASPILRRRLFLEAEPQPDRSDKNTDIIRLRTNPFFQARINAWIRFAHWKRQIEGCWNAIWVEMIDEHSYPQKASWRTQLTQQPPIKTVTVAIECLREIPEIDGQIRCTGYAIANFDFNASGGLRMGALLDIMKTARLRGTISFELNGRGGLFWPRYTGHEPGCPIEEPTHQNWSPTRAARRGCQKCAIPYFDTDKDNHSHFVLLMRHGIRRGKGETINLEEEITTDRNLLAKAKSRSKELVEYLGNRCYSGVESPNRYLKDVHWKARQDDEWQDVIEALGDKTAAMIFLQDVGCAENKDANPYTL</sequence>
<comment type="caution">
    <text evidence="1">The sequence shown here is derived from an EMBL/GenBank/DDBJ whole genome shotgun (WGS) entry which is preliminary data.</text>
</comment>
<accession>A0ABR2UGG2</accession>
<keyword evidence="2" id="KW-1185">Reference proteome</keyword>
<reference evidence="1 2" key="1">
    <citation type="journal article" date="2024" name="J. Plant Pathol.">
        <title>Sequence and assembly of the genome of Seiridium unicorne, isolate CBS 538.82, causal agent of cypress canker disease.</title>
        <authorList>
            <person name="Scali E."/>
            <person name="Rocca G.D."/>
            <person name="Danti R."/>
            <person name="Garbelotto M."/>
            <person name="Barberini S."/>
            <person name="Baroncelli R."/>
            <person name="Emiliani G."/>
        </authorList>
    </citation>
    <scope>NUCLEOTIDE SEQUENCE [LARGE SCALE GENOMIC DNA]</scope>
    <source>
        <strain evidence="1 2">BM-138-508</strain>
    </source>
</reference>
<gene>
    <name evidence="1" type="ORF">SUNI508_11770</name>
</gene>
<dbReference type="Proteomes" id="UP001408356">
    <property type="component" value="Unassembled WGS sequence"/>
</dbReference>
<dbReference type="EMBL" id="JARVKF010000436">
    <property type="protein sequence ID" value="KAK9413689.1"/>
    <property type="molecule type" value="Genomic_DNA"/>
</dbReference>
<evidence type="ECO:0000313" key="1">
    <source>
        <dbReference type="EMBL" id="KAK9413689.1"/>
    </source>
</evidence>